<dbReference type="GO" id="GO:0070631">
    <property type="term" value="P:spindle pole body localization"/>
    <property type="evidence" value="ECO:0007669"/>
    <property type="project" value="TreeGrafter"/>
</dbReference>
<evidence type="ECO:0000256" key="3">
    <source>
        <dbReference type="ARBA" id="ARBA00005760"/>
    </source>
</evidence>
<evidence type="ECO:0000256" key="12">
    <source>
        <dbReference type="ARBA" id="ARBA00023242"/>
    </source>
</evidence>
<keyword evidence="4" id="KW-0813">Transport</keyword>
<feature type="transmembrane region" description="Helical" evidence="13">
    <location>
        <begin position="188"/>
        <end position="210"/>
    </location>
</feature>
<keyword evidence="12" id="KW-0539">Nucleus</keyword>
<dbReference type="Proteomes" id="UP000191144">
    <property type="component" value="Chromosome H"/>
</dbReference>
<dbReference type="Pfam" id="PF09531">
    <property type="entry name" value="Ndc1_Nup"/>
    <property type="match status" value="1"/>
</dbReference>
<dbReference type="PANTHER" id="PTHR13269:SF6">
    <property type="entry name" value="NUCLEOPORIN NDC1"/>
    <property type="match status" value="1"/>
</dbReference>
<gene>
    <name evidence="14" type="ORF">LAME_0H11408G</name>
</gene>
<dbReference type="EMBL" id="LT598480">
    <property type="protein sequence ID" value="SCV03560.1"/>
    <property type="molecule type" value="Genomic_DNA"/>
</dbReference>
<name>A0A1G4KGC3_9SACH</name>
<reference evidence="15" key="1">
    <citation type="submission" date="2016-03" db="EMBL/GenBank/DDBJ databases">
        <authorList>
            <person name="Devillers Hugo."/>
        </authorList>
    </citation>
    <scope>NUCLEOTIDE SEQUENCE [LARGE SCALE GENOMIC DNA]</scope>
</reference>
<dbReference type="GO" id="GO:0006999">
    <property type="term" value="P:nuclear pore organization"/>
    <property type="evidence" value="ECO:0007669"/>
    <property type="project" value="TreeGrafter"/>
</dbReference>
<feature type="transmembrane region" description="Helical" evidence="13">
    <location>
        <begin position="28"/>
        <end position="47"/>
    </location>
</feature>
<dbReference type="GO" id="GO:0031965">
    <property type="term" value="C:nuclear membrane"/>
    <property type="evidence" value="ECO:0007669"/>
    <property type="project" value="UniProtKB-SubCell"/>
</dbReference>
<dbReference type="GO" id="GO:0070762">
    <property type="term" value="C:nuclear pore transmembrane ring"/>
    <property type="evidence" value="ECO:0007669"/>
    <property type="project" value="TreeGrafter"/>
</dbReference>
<keyword evidence="6" id="KW-0509">mRNA transport</keyword>
<evidence type="ECO:0000256" key="9">
    <source>
        <dbReference type="ARBA" id="ARBA00023010"/>
    </source>
</evidence>
<dbReference type="GO" id="GO:0005816">
    <property type="term" value="C:spindle pole body"/>
    <property type="evidence" value="ECO:0007669"/>
    <property type="project" value="TreeGrafter"/>
</dbReference>
<evidence type="ECO:0000313" key="14">
    <source>
        <dbReference type="EMBL" id="SCV03560.1"/>
    </source>
</evidence>
<feature type="transmembrane region" description="Helical" evidence="13">
    <location>
        <begin position="230"/>
        <end position="252"/>
    </location>
</feature>
<dbReference type="OrthoDB" id="67850at2759"/>
<dbReference type="InterPro" id="IPR019049">
    <property type="entry name" value="Nucleoporin_prot_Ndc1/Nup"/>
</dbReference>
<evidence type="ECO:0000256" key="13">
    <source>
        <dbReference type="SAM" id="Phobius"/>
    </source>
</evidence>
<comment type="similarity">
    <text evidence="3">Belongs to the NDC1 family.</text>
</comment>
<keyword evidence="9" id="KW-0811">Translocation</keyword>
<evidence type="ECO:0000313" key="15">
    <source>
        <dbReference type="Proteomes" id="UP000191144"/>
    </source>
</evidence>
<evidence type="ECO:0000256" key="6">
    <source>
        <dbReference type="ARBA" id="ARBA00022816"/>
    </source>
</evidence>
<dbReference type="GO" id="GO:0051028">
    <property type="term" value="P:mRNA transport"/>
    <property type="evidence" value="ECO:0007669"/>
    <property type="project" value="UniProtKB-KW"/>
</dbReference>
<keyword evidence="5 13" id="KW-0812">Transmembrane</keyword>
<proteinExistence type="inferred from homology"/>
<dbReference type="AlphaFoldDB" id="A0A1G4KGC3"/>
<evidence type="ECO:0000256" key="4">
    <source>
        <dbReference type="ARBA" id="ARBA00022448"/>
    </source>
</evidence>
<feature type="transmembrane region" description="Helical" evidence="13">
    <location>
        <begin position="59"/>
        <end position="78"/>
    </location>
</feature>
<keyword evidence="8 13" id="KW-1133">Transmembrane helix</keyword>
<evidence type="ECO:0000256" key="10">
    <source>
        <dbReference type="ARBA" id="ARBA00023132"/>
    </source>
</evidence>
<accession>A0A1G4KGC3</accession>
<dbReference type="GO" id="GO:0015031">
    <property type="term" value="P:protein transport"/>
    <property type="evidence" value="ECO:0007669"/>
    <property type="project" value="UniProtKB-KW"/>
</dbReference>
<keyword evidence="7" id="KW-0653">Protein transport</keyword>
<keyword evidence="10" id="KW-0906">Nuclear pore complex</keyword>
<keyword evidence="15" id="KW-1185">Reference proteome</keyword>
<keyword evidence="11 13" id="KW-0472">Membrane</keyword>
<evidence type="ECO:0000256" key="1">
    <source>
        <dbReference type="ARBA" id="ARBA00004232"/>
    </source>
</evidence>
<organism evidence="14 15">
    <name type="scientific">Lachancea meyersii CBS 8951</name>
    <dbReference type="NCBI Taxonomy" id="1266667"/>
    <lineage>
        <taxon>Eukaryota</taxon>
        <taxon>Fungi</taxon>
        <taxon>Dikarya</taxon>
        <taxon>Ascomycota</taxon>
        <taxon>Saccharomycotina</taxon>
        <taxon>Saccharomycetes</taxon>
        <taxon>Saccharomycetales</taxon>
        <taxon>Saccharomycetaceae</taxon>
        <taxon>Lachancea</taxon>
    </lineage>
</organism>
<evidence type="ECO:0000256" key="7">
    <source>
        <dbReference type="ARBA" id="ARBA00022927"/>
    </source>
</evidence>
<sequence>MRTNVPLSSRYSYHAVFSDVCKTRFNHLVTRLLLSVSLALGLILALSGAPGREKMVKKLVLWPAKTLMCYLAVLLVVVTRKNYLHVNSPGYSSIVTQIYGQLCSLKFGVYLGIYCVSNICIAAAARDAIYGPSLRSQHLFAYRLTNWALVPALYVVQHVVFDLDKLMFQYGSQHQHPQRYIGSKLKNMLTKCLVLTFGTIFISPLCTVYLTPKSSTMSFGLLWKSAVAAMLSYTLWDFVNLAFSAYLSIGCLHKGKPISSLSSTPMETLATGLASKKPFTKLTAFQELSFRATSPDMQLRLPIYHTRYKNVYIWPSILKECLATINETNVSVAVFMKGLEHQEETYRKTKPLGKSEFLEDGFTQEGLFGNDFVITTSSQSRIPGTPEPHDSHLTHRIKVKNNNVFAKNHSLQFSSPFQFSNAANNRILTHQTTITNVFCDCVKKIKEAFISFFFPVQNADSTPQLSSFELWRISKKMQAEKLAPLPVCHAECAVSLMALLIKSLKEDPKGAVVSSVGEVLKILERSVGSLGAFAEWNDSQVRKDLSVPDVITILYDLSINAFLEVVLNYNELLNDVYLDDDVVKLSKWVLEICNE</sequence>
<dbReference type="GO" id="GO:0106166">
    <property type="term" value="F:spindle pole body-nuclear membrane anchor activity"/>
    <property type="evidence" value="ECO:0007669"/>
    <property type="project" value="TreeGrafter"/>
</dbReference>
<evidence type="ECO:0000256" key="8">
    <source>
        <dbReference type="ARBA" id="ARBA00022989"/>
    </source>
</evidence>
<evidence type="ECO:0000256" key="5">
    <source>
        <dbReference type="ARBA" id="ARBA00022692"/>
    </source>
</evidence>
<evidence type="ECO:0000256" key="2">
    <source>
        <dbReference type="ARBA" id="ARBA00004567"/>
    </source>
</evidence>
<protein>
    <submittedName>
        <fullName evidence="14">LAME_0H11408g1_1</fullName>
    </submittedName>
</protein>
<feature type="transmembrane region" description="Helical" evidence="13">
    <location>
        <begin position="98"/>
        <end position="125"/>
    </location>
</feature>
<dbReference type="PANTHER" id="PTHR13269">
    <property type="entry name" value="NUCLEOPORIN NDC1"/>
    <property type="match status" value="1"/>
</dbReference>
<evidence type="ECO:0000256" key="11">
    <source>
        <dbReference type="ARBA" id="ARBA00023136"/>
    </source>
</evidence>
<comment type="subcellular location">
    <subcellularLocation>
        <location evidence="1">Nucleus membrane</location>
        <topology evidence="1">Multi-pass membrane protein</topology>
    </subcellularLocation>
    <subcellularLocation>
        <location evidence="2">Nucleus</location>
        <location evidence="2">Nuclear pore complex</location>
    </subcellularLocation>
</comment>